<feature type="compositionally biased region" description="Polar residues" evidence="1">
    <location>
        <begin position="318"/>
        <end position="330"/>
    </location>
</feature>
<keyword evidence="3" id="KW-1185">Reference proteome</keyword>
<dbReference type="AlphaFoldDB" id="A0A8H5GCR6"/>
<accession>A0A8H5GCR6</accession>
<feature type="region of interest" description="Disordered" evidence="1">
    <location>
        <begin position="296"/>
        <end position="353"/>
    </location>
</feature>
<evidence type="ECO:0000313" key="3">
    <source>
        <dbReference type="Proteomes" id="UP000559027"/>
    </source>
</evidence>
<reference evidence="2 3" key="1">
    <citation type="journal article" date="2020" name="ISME J.">
        <title>Uncovering the hidden diversity of litter-decomposition mechanisms in mushroom-forming fungi.</title>
        <authorList>
            <person name="Floudas D."/>
            <person name="Bentzer J."/>
            <person name="Ahren D."/>
            <person name="Johansson T."/>
            <person name="Persson P."/>
            <person name="Tunlid A."/>
        </authorList>
    </citation>
    <scope>NUCLEOTIDE SEQUENCE [LARGE SCALE GENOMIC DNA]</scope>
    <source>
        <strain evidence="2 3">CBS 146.42</strain>
    </source>
</reference>
<name>A0A8H5GCR6_9AGAR</name>
<sequence length="353" mass="37764">MFPVSDFNFMVAGIATFAATVGYSYARHKLNPTTERGLPDNVEVKDQEMSAPGENHQINEKAPLEAGPSNALPNTPARRDSLKRKEPHDGFEEDSQTLGYPHNLANIYPRKRCRTPSSEKGKGKATARKSTPLVLEDSATEDWILVHNTNSPNATINEPPRTPSPGAETAGAPTPATEITDSPLLVTAPIPLTDDSPSKGATPVVESIELDGATTPVDTSTEERTEAADVSKPEPEPKPAQPPALESNEVSKPAAFGKTSAFTPVPSFQNISFQKPIASPFATRGFADFAGNKSPFSAFKTSQTVPQKANRPVWLSGNDDTPNMTGSPNASEEVEEEHALTQAKSTAKPVENR</sequence>
<feature type="region of interest" description="Disordered" evidence="1">
    <location>
        <begin position="59"/>
        <end position="133"/>
    </location>
</feature>
<protein>
    <submittedName>
        <fullName evidence="2">Uncharacterized protein</fullName>
    </submittedName>
</protein>
<gene>
    <name evidence="2" type="ORF">D9756_002129</name>
</gene>
<dbReference type="Proteomes" id="UP000559027">
    <property type="component" value="Unassembled WGS sequence"/>
</dbReference>
<organism evidence="2 3">
    <name type="scientific">Leucocoprinus leucothites</name>
    <dbReference type="NCBI Taxonomy" id="201217"/>
    <lineage>
        <taxon>Eukaryota</taxon>
        <taxon>Fungi</taxon>
        <taxon>Dikarya</taxon>
        <taxon>Basidiomycota</taxon>
        <taxon>Agaricomycotina</taxon>
        <taxon>Agaricomycetes</taxon>
        <taxon>Agaricomycetidae</taxon>
        <taxon>Agaricales</taxon>
        <taxon>Agaricineae</taxon>
        <taxon>Agaricaceae</taxon>
        <taxon>Leucocoprinus</taxon>
    </lineage>
</organism>
<dbReference type="OrthoDB" id="2357150at2759"/>
<feature type="region of interest" description="Disordered" evidence="1">
    <location>
        <begin position="150"/>
        <end position="265"/>
    </location>
</feature>
<proteinExistence type="predicted"/>
<feature type="compositionally biased region" description="Basic and acidic residues" evidence="1">
    <location>
        <begin position="77"/>
        <end position="90"/>
    </location>
</feature>
<feature type="compositionally biased region" description="Low complexity" evidence="1">
    <location>
        <begin position="164"/>
        <end position="178"/>
    </location>
</feature>
<evidence type="ECO:0000256" key="1">
    <source>
        <dbReference type="SAM" id="MobiDB-lite"/>
    </source>
</evidence>
<comment type="caution">
    <text evidence="2">The sequence shown here is derived from an EMBL/GenBank/DDBJ whole genome shotgun (WGS) entry which is preliminary data.</text>
</comment>
<feature type="compositionally biased region" description="Basic and acidic residues" evidence="1">
    <location>
        <begin position="221"/>
        <end position="237"/>
    </location>
</feature>
<dbReference type="EMBL" id="JAACJO010000002">
    <property type="protein sequence ID" value="KAF5362549.1"/>
    <property type="molecule type" value="Genomic_DNA"/>
</dbReference>
<evidence type="ECO:0000313" key="2">
    <source>
        <dbReference type="EMBL" id="KAF5362549.1"/>
    </source>
</evidence>